<reference evidence="2" key="1">
    <citation type="submission" date="2021-11" db="EMBL/GenBank/DDBJ databases">
        <title>Cultivation dependent microbiological survey of springs from the worlds oldest radium mine currently devoted to the extraction of radon-saturated water.</title>
        <authorList>
            <person name="Kapinusova G."/>
            <person name="Smrhova T."/>
            <person name="Strejcek M."/>
            <person name="Suman J."/>
            <person name="Jani K."/>
            <person name="Pajer P."/>
            <person name="Uhlik O."/>
        </authorList>
    </citation>
    <scope>NUCLEOTIDE SEQUENCE [LARGE SCALE GENOMIC DNA]</scope>
    <source>
        <strain evidence="2">J379</strain>
    </source>
</reference>
<dbReference type="SFLD" id="SFLDG01129">
    <property type="entry name" value="C1.5:_HAD__Beta-PGM__Phosphata"/>
    <property type="match status" value="1"/>
</dbReference>
<name>A0ABY5PGU5_9ACTN</name>
<keyword evidence="2" id="KW-1185">Reference proteome</keyword>
<organism evidence="1 2">
    <name type="scientific">Svornostia abyssi</name>
    <dbReference type="NCBI Taxonomy" id="2898438"/>
    <lineage>
        <taxon>Bacteria</taxon>
        <taxon>Bacillati</taxon>
        <taxon>Actinomycetota</taxon>
        <taxon>Thermoleophilia</taxon>
        <taxon>Solirubrobacterales</taxon>
        <taxon>Baekduiaceae</taxon>
        <taxon>Svornostia</taxon>
    </lineage>
</organism>
<dbReference type="InterPro" id="IPR036412">
    <property type="entry name" value="HAD-like_sf"/>
</dbReference>
<dbReference type="PANTHER" id="PTHR43481">
    <property type="entry name" value="FRUCTOSE-1-PHOSPHATE PHOSPHATASE"/>
    <property type="match status" value="1"/>
</dbReference>
<dbReference type="Gene3D" id="3.40.50.1000">
    <property type="entry name" value="HAD superfamily/HAD-like"/>
    <property type="match status" value="1"/>
</dbReference>
<evidence type="ECO:0000313" key="2">
    <source>
        <dbReference type="Proteomes" id="UP001058860"/>
    </source>
</evidence>
<dbReference type="Gene3D" id="1.10.150.240">
    <property type="entry name" value="Putative phosphatase, domain 2"/>
    <property type="match status" value="1"/>
</dbReference>
<accession>A0ABY5PGU5</accession>
<keyword evidence="1" id="KW-0378">Hydrolase</keyword>
<dbReference type="InterPro" id="IPR051806">
    <property type="entry name" value="HAD-like_SPP"/>
</dbReference>
<evidence type="ECO:0000313" key="1">
    <source>
        <dbReference type="EMBL" id="UUY03893.1"/>
    </source>
</evidence>
<dbReference type="Pfam" id="PF13419">
    <property type="entry name" value="HAD_2"/>
    <property type="match status" value="1"/>
</dbReference>
<dbReference type="SUPFAM" id="SSF56784">
    <property type="entry name" value="HAD-like"/>
    <property type="match status" value="1"/>
</dbReference>
<dbReference type="EMBL" id="CP088295">
    <property type="protein sequence ID" value="UUY03893.1"/>
    <property type="molecule type" value="Genomic_DNA"/>
</dbReference>
<gene>
    <name evidence="1" type="ORF">LRS13_25125</name>
</gene>
<dbReference type="InterPro" id="IPR006439">
    <property type="entry name" value="HAD-SF_hydro_IA"/>
</dbReference>
<dbReference type="InterPro" id="IPR041492">
    <property type="entry name" value="HAD_2"/>
</dbReference>
<dbReference type="PANTHER" id="PTHR43481:SF4">
    <property type="entry name" value="GLYCEROL-1-PHOSPHATE PHOSPHOHYDROLASE 1-RELATED"/>
    <property type="match status" value="1"/>
</dbReference>
<dbReference type="NCBIfam" id="TIGR01509">
    <property type="entry name" value="HAD-SF-IA-v3"/>
    <property type="match status" value="1"/>
</dbReference>
<protein>
    <submittedName>
        <fullName evidence="1">HAD-IA family hydrolase</fullName>
    </submittedName>
</protein>
<sequence length="223" mass="22446">MTRLVGTAILLDLDGVLVDSTAAIERAWATWAKEAGADEEAVLDAVHGRSAEHSILAGLPTAAPNDIEAAVARVFELQLEDLDGLVAVDGAASLLSGLEDGPHAVVTGCTGELARRRLRASGLPVPELIVGADAVSRGKPDPEGYLTAAFALGVVPAGCIVIEDSPSGVQAAKGAGMTVVGVTTTHAADVLGHADVVTDSPEDLAVADVRGGVAIRVGAEARP</sequence>
<dbReference type="GO" id="GO:0016787">
    <property type="term" value="F:hydrolase activity"/>
    <property type="evidence" value="ECO:0007669"/>
    <property type="project" value="UniProtKB-KW"/>
</dbReference>
<dbReference type="InterPro" id="IPR023214">
    <property type="entry name" value="HAD_sf"/>
</dbReference>
<dbReference type="InterPro" id="IPR023198">
    <property type="entry name" value="PGP-like_dom2"/>
</dbReference>
<dbReference type="RefSeq" id="WP_353864391.1">
    <property type="nucleotide sequence ID" value="NZ_CP088295.1"/>
</dbReference>
<dbReference type="Proteomes" id="UP001058860">
    <property type="component" value="Chromosome"/>
</dbReference>
<dbReference type="SFLD" id="SFLDS00003">
    <property type="entry name" value="Haloacid_Dehalogenase"/>
    <property type="match status" value="1"/>
</dbReference>
<proteinExistence type="predicted"/>